<accession>A0A0C2YVJ3</accession>
<dbReference type="Proteomes" id="UP000053989">
    <property type="component" value="Unassembled WGS sequence"/>
</dbReference>
<gene>
    <name evidence="1" type="ORF">SCLCIDRAFT_1222605</name>
</gene>
<dbReference type="InParanoid" id="A0A0C2YVJ3"/>
<reference evidence="2" key="2">
    <citation type="submission" date="2015-01" db="EMBL/GenBank/DDBJ databases">
        <title>Evolutionary Origins and Diversification of the Mycorrhizal Mutualists.</title>
        <authorList>
            <consortium name="DOE Joint Genome Institute"/>
            <consortium name="Mycorrhizal Genomics Consortium"/>
            <person name="Kohler A."/>
            <person name="Kuo A."/>
            <person name="Nagy L.G."/>
            <person name="Floudas D."/>
            <person name="Copeland A."/>
            <person name="Barry K.W."/>
            <person name="Cichocki N."/>
            <person name="Veneault-Fourrey C."/>
            <person name="LaButti K."/>
            <person name="Lindquist E.A."/>
            <person name="Lipzen A."/>
            <person name="Lundell T."/>
            <person name="Morin E."/>
            <person name="Murat C."/>
            <person name="Riley R."/>
            <person name="Ohm R."/>
            <person name="Sun H."/>
            <person name="Tunlid A."/>
            <person name="Henrissat B."/>
            <person name="Grigoriev I.V."/>
            <person name="Hibbett D.S."/>
            <person name="Martin F."/>
        </authorList>
    </citation>
    <scope>NUCLEOTIDE SEQUENCE [LARGE SCALE GENOMIC DNA]</scope>
    <source>
        <strain evidence="2">Foug A</strain>
    </source>
</reference>
<reference evidence="1 2" key="1">
    <citation type="submission" date="2014-04" db="EMBL/GenBank/DDBJ databases">
        <authorList>
            <consortium name="DOE Joint Genome Institute"/>
            <person name="Kuo A."/>
            <person name="Kohler A."/>
            <person name="Nagy L.G."/>
            <person name="Floudas D."/>
            <person name="Copeland A."/>
            <person name="Barry K.W."/>
            <person name="Cichocki N."/>
            <person name="Veneault-Fourrey C."/>
            <person name="LaButti K."/>
            <person name="Lindquist E.A."/>
            <person name="Lipzen A."/>
            <person name="Lundell T."/>
            <person name="Morin E."/>
            <person name="Murat C."/>
            <person name="Sun H."/>
            <person name="Tunlid A."/>
            <person name="Henrissat B."/>
            <person name="Grigoriev I.V."/>
            <person name="Hibbett D.S."/>
            <person name="Martin F."/>
            <person name="Nordberg H.P."/>
            <person name="Cantor M.N."/>
            <person name="Hua S.X."/>
        </authorList>
    </citation>
    <scope>NUCLEOTIDE SEQUENCE [LARGE SCALE GENOMIC DNA]</scope>
    <source>
        <strain evidence="1 2">Foug A</strain>
    </source>
</reference>
<sequence>MEVQRRTIEADDEMLAERAGHAYCAYVVGKGKTEVIVVLPDGIVGVVDRDAEAVGK</sequence>
<name>A0A0C2YVJ3_9AGAM</name>
<proteinExistence type="predicted"/>
<organism evidence="1 2">
    <name type="scientific">Scleroderma citrinum Foug A</name>
    <dbReference type="NCBI Taxonomy" id="1036808"/>
    <lineage>
        <taxon>Eukaryota</taxon>
        <taxon>Fungi</taxon>
        <taxon>Dikarya</taxon>
        <taxon>Basidiomycota</taxon>
        <taxon>Agaricomycotina</taxon>
        <taxon>Agaricomycetes</taxon>
        <taxon>Agaricomycetidae</taxon>
        <taxon>Boletales</taxon>
        <taxon>Sclerodermatineae</taxon>
        <taxon>Sclerodermataceae</taxon>
        <taxon>Scleroderma</taxon>
    </lineage>
</organism>
<keyword evidence="2" id="KW-1185">Reference proteome</keyword>
<protein>
    <submittedName>
        <fullName evidence="1">Uncharacterized protein</fullName>
    </submittedName>
</protein>
<dbReference type="EMBL" id="KN822174">
    <property type="protein sequence ID" value="KIM53638.1"/>
    <property type="molecule type" value="Genomic_DNA"/>
</dbReference>
<evidence type="ECO:0000313" key="1">
    <source>
        <dbReference type="EMBL" id="KIM53638.1"/>
    </source>
</evidence>
<dbReference type="AlphaFoldDB" id="A0A0C2YVJ3"/>
<evidence type="ECO:0000313" key="2">
    <source>
        <dbReference type="Proteomes" id="UP000053989"/>
    </source>
</evidence>
<dbReference type="HOGENOM" id="CLU_3015511_0_0_1"/>
<dbReference type="OrthoDB" id="2690153at2759"/>